<dbReference type="SMART" id="SM01360">
    <property type="entry name" value="A2M"/>
    <property type="match status" value="1"/>
</dbReference>
<protein>
    <recommendedName>
        <fullName evidence="7">Alpha-2-macroglobulin</fullName>
    </recommendedName>
</protein>
<accession>A0A6J4MD64</accession>
<dbReference type="SMART" id="SM01359">
    <property type="entry name" value="A2M_N_2"/>
    <property type="match status" value="1"/>
</dbReference>
<dbReference type="Pfam" id="PF17973">
    <property type="entry name" value="bMG10"/>
    <property type="match status" value="1"/>
</dbReference>
<evidence type="ECO:0000259" key="4">
    <source>
        <dbReference type="SMART" id="SM01359"/>
    </source>
</evidence>
<dbReference type="Gene3D" id="2.60.40.1930">
    <property type="match status" value="1"/>
</dbReference>
<dbReference type="SUPFAM" id="SSF49452">
    <property type="entry name" value="Starch-binding domain-like"/>
    <property type="match status" value="1"/>
</dbReference>
<dbReference type="PANTHER" id="PTHR40094:SF1">
    <property type="entry name" value="UBIQUITIN DOMAIN-CONTAINING PROTEIN"/>
    <property type="match status" value="1"/>
</dbReference>
<dbReference type="GO" id="GO:0030246">
    <property type="term" value="F:carbohydrate binding"/>
    <property type="evidence" value="ECO:0007669"/>
    <property type="project" value="InterPro"/>
</dbReference>
<dbReference type="InterPro" id="IPR013784">
    <property type="entry name" value="Carb-bd-like_fold"/>
</dbReference>
<organism evidence="6">
    <name type="scientific">uncultured Gemmatimonadota bacterium</name>
    <dbReference type="NCBI Taxonomy" id="203437"/>
    <lineage>
        <taxon>Bacteria</taxon>
        <taxon>Pseudomonadati</taxon>
        <taxon>Gemmatimonadota</taxon>
        <taxon>environmental samples</taxon>
    </lineage>
</organism>
<dbReference type="InterPro" id="IPR001599">
    <property type="entry name" value="Macroglobln_a2"/>
</dbReference>
<feature type="domain" description="Alpha-2-macroglobulin bait region" evidence="4">
    <location>
        <begin position="937"/>
        <end position="1090"/>
    </location>
</feature>
<evidence type="ECO:0000313" key="6">
    <source>
        <dbReference type="EMBL" id="CAA9356548.1"/>
    </source>
</evidence>
<feature type="non-terminal residue" evidence="6">
    <location>
        <position position="1"/>
    </location>
</feature>
<sequence length="1980" mass="213357">TLPAPRSGVTRMTGFPPRDTATTGPPPRAASTALTVTRRAPEGEVPLGAEVTLSFSQPMVPLGSVGNVQAREVPARMTPQPPGRWSWVDVRTLRFEPQGRLPMATEFTVEVPAGTASATGGRLAQAVRWSFATPAPRALGAWPNGGVSGMQPVIVVSFDQRVDPAAVIATVRLQAGGAPVPVRAATAAEVQEDEDARVRVAGLEPGRWVAFRPVSPLPAASAVEVALGPGTPSAEGPRRTSRAQMWRFRTFGALRFVRARCGYGECRPGTPFIFEFSNPLPESTDSSVVRVEPAIEGMRVRASHTQLYITGNTRPNTRYTVTVDARLRDRFGGRLGTPATATFQVGTPVAALYSPGQNVVVLDPQGPRSVSVFARDHRRVRVRIHRVTPDDWPAFRGMQRGRRGEMPALPGREAFDQVRETGAGMREVVVDLTPALDGGLGQVVVSVEAVEGATEHERAQAVHLWVQSTRIGLSAFSDFDDMTVWGSSLVDGRPLAGLQLRLQPDGSSGTTNGDGLATLPLPGDAEARAGGRPMRGPGEGVYLVARLGADVALVAPGMGRAGWAHWARQPTPVRSAWYTFTDRNLYRPGETVRFKGWLRQMSMQGSLSLPARGPMEYRVRDSRGNEIARGTAAMTELGGFDGSFVLQPGANLGHAAIELRPGTPDAHAFSFVVQEFRRPEYEVSVTPGPGPYLVGTGTEVVARASYFSGGGLPAAEVKWQVRATPGHYAPPGWDEWRFGPTHPWWWWMGGDDDRSDEQTFEGVTDASGAHAVRLDFDRAVPPRAFHVEANATVTDVNRQTWTSSASMLVHPAAVYLGVRTRRAWLEAGDTLDLELIAVDLDGKPVAGRPVDVRVRRREWRFDDDRWRDVEVGSEGCTRVSAAAPVRCAFRVVGGDYHVEATTTDERGRPTRTTLRMWVTGPNTRFPGRDPGNEARRVEMIPDRERYAVGDTARILLRIPFQPARGVVTIRRNGLVRTEPMAAEGATHTLRIPITEAEVPGVWVHVDVTGASEGGTEERPGARGVDAASGSVQLRVPPATRTLTVRPVPADTAMLPDAAGSVEVEVRDAAGRPVAGAEVALVVVDEAVLALSGYRIPDPLALFYPESDAGVADVHLRPLVRITDAELAPAAGTLVGRVVLAQNGEPVGGARVRVEGTDLVAQADSRGRFRIRGVRQGTLTLVVSQPGFPDARQTVQVGPGATPPLRLYLLPEETGQRLQGRTVSLESGVVTAAGAAEMVPPPPPVTMPPVEMPAMAQDMAGRADGAAPAPAIAVRTNFDPLALWVASARTDAQGRVRVPFRTPSNLTRYRVTAVAVEGSTRYGLGESSVTARQPLMVRPSAPRFLNFGDRFELPVVLQNGTGAPVTVDVAARATGVRFTEPGERVTIPANDRVEVRLAAEAVEAGEARFQVVAATAGGAADAAEFSLPVYTPATAEAFATYGNLEEGAATLPLEVPMEAIPSFGGLEVTTSSTALSELTDAFLYLVSYRFEGTEPIASRMIAVAALRDVLGAMNAAGLPSADSLRRSVAADVQALADRQNPDGGFSWWERGGRTSPYASIHAAHALQRVREAGYEVPAPLWNRALGYLRAVPRNLSPVVYSEDVRRALHAYALYTRQRMGDDVAGELRRLVAEAGGVNELPLEAAGWLLSASAGAPEVRAELLRVVNNRATETASTATFATRYTEGEYLLLHSNRRTDAVVLEGLLAADPRNELVAKTVRGLLGNRVRGRWSNTQENAWVLVAVQRYFRAYEAQTPDFVARVWLGDRLAASSGFRGRSGDRAQTEIPMRVLQRERPGSLTVGKEGTGRLYFRAGLRYAPRDLEVPALERGFAVERTYAAVDSARDVTRGADGTWRVRAGALVRVTVTMTAPSRRVHVALVDPLPAGFEPVNPELRGSAPVENDPVRPMDRGYWGPWWEHQNLRDDRAEVFSTLLPAGVYTYSYVARATTPGLFIVPPPRAEEMYSPETFGRGATERVIVQP</sequence>
<dbReference type="PANTHER" id="PTHR40094">
    <property type="entry name" value="ALPHA-2-MACROGLOBULIN HOMOLOG"/>
    <property type="match status" value="1"/>
</dbReference>
<dbReference type="InterPro" id="IPR008930">
    <property type="entry name" value="Terpenoid_cyclase/PrenylTrfase"/>
</dbReference>
<comment type="similarity">
    <text evidence="1">Belongs to the protease inhibitor I39 (alpha-2-macroglobulin) family. Bacterial alpha-2-macroglobulin subfamily.</text>
</comment>
<evidence type="ECO:0008006" key="7">
    <source>
        <dbReference type="Google" id="ProtNLM"/>
    </source>
</evidence>
<dbReference type="GO" id="GO:0004866">
    <property type="term" value="F:endopeptidase inhibitor activity"/>
    <property type="evidence" value="ECO:0007669"/>
    <property type="project" value="InterPro"/>
</dbReference>
<dbReference type="Pfam" id="PF13205">
    <property type="entry name" value="Big_5"/>
    <property type="match status" value="1"/>
</dbReference>
<keyword evidence="2" id="KW-0732">Signal</keyword>
<dbReference type="InterPro" id="IPR011625">
    <property type="entry name" value="A2M_N_BRD"/>
</dbReference>
<name>A0A6J4MD64_9BACT</name>
<evidence type="ECO:0000259" key="5">
    <source>
        <dbReference type="SMART" id="SM01360"/>
    </source>
</evidence>
<dbReference type="EMBL" id="CADCTW010000188">
    <property type="protein sequence ID" value="CAA9356548.1"/>
    <property type="molecule type" value="Genomic_DNA"/>
</dbReference>
<gene>
    <name evidence="6" type="ORF">AVDCRST_MAG68-4056</name>
</gene>
<feature type="region of interest" description="Disordered" evidence="3">
    <location>
        <begin position="502"/>
        <end position="534"/>
    </location>
</feature>
<dbReference type="Pfam" id="PF00207">
    <property type="entry name" value="A2M"/>
    <property type="match status" value="1"/>
</dbReference>
<dbReference type="InterPro" id="IPR051802">
    <property type="entry name" value="YfhM-like"/>
</dbReference>
<dbReference type="InterPro" id="IPR002890">
    <property type="entry name" value="MG2"/>
</dbReference>
<dbReference type="Pfam" id="PF01835">
    <property type="entry name" value="MG2"/>
    <property type="match status" value="1"/>
</dbReference>
<reference evidence="6" key="1">
    <citation type="submission" date="2020-02" db="EMBL/GenBank/DDBJ databases">
        <authorList>
            <person name="Meier V. D."/>
        </authorList>
    </citation>
    <scope>NUCLEOTIDE SEQUENCE</scope>
    <source>
        <strain evidence="6">AVDCRST_MAG68</strain>
    </source>
</reference>
<dbReference type="Gene3D" id="1.50.10.20">
    <property type="match status" value="1"/>
</dbReference>
<dbReference type="Gene3D" id="2.60.40.1120">
    <property type="entry name" value="Carboxypeptidase-like, regulatory domain"/>
    <property type="match status" value="1"/>
</dbReference>
<feature type="region of interest" description="Disordered" evidence="3">
    <location>
        <begin position="1"/>
        <end position="29"/>
    </location>
</feature>
<dbReference type="InterPro" id="IPR032812">
    <property type="entry name" value="SbsA_Ig"/>
</dbReference>
<evidence type="ECO:0000256" key="3">
    <source>
        <dbReference type="SAM" id="MobiDB-lite"/>
    </source>
</evidence>
<feature type="domain" description="Alpha-2-macroglobulin" evidence="5">
    <location>
        <begin position="1280"/>
        <end position="1370"/>
    </location>
</feature>
<dbReference type="Pfam" id="PF13620">
    <property type="entry name" value="CarboxypepD_reg"/>
    <property type="match status" value="1"/>
</dbReference>
<dbReference type="InterPro" id="IPR041246">
    <property type="entry name" value="Bact_MG10"/>
</dbReference>
<dbReference type="SUPFAM" id="SSF48239">
    <property type="entry name" value="Terpenoid cyclases/Protein prenyltransferases"/>
    <property type="match status" value="1"/>
</dbReference>
<evidence type="ECO:0000256" key="2">
    <source>
        <dbReference type="ARBA" id="ARBA00022729"/>
    </source>
</evidence>
<dbReference type="Pfam" id="PF07703">
    <property type="entry name" value="A2M_BRD"/>
    <property type="match status" value="1"/>
</dbReference>
<evidence type="ECO:0000256" key="1">
    <source>
        <dbReference type="ARBA" id="ARBA00010556"/>
    </source>
</evidence>
<proteinExistence type="inferred from homology"/>
<dbReference type="Gene3D" id="2.60.40.3710">
    <property type="match status" value="1"/>
</dbReference>